<dbReference type="GO" id="GO:0005886">
    <property type="term" value="C:plasma membrane"/>
    <property type="evidence" value="ECO:0007669"/>
    <property type="project" value="TreeGrafter"/>
</dbReference>
<evidence type="ECO:0000313" key="3">
    <source>
        <dbReference type="EMBL" id="SMO65323.1"/>
    </source>
</evidence>
<feature type="region of interest" description="Disordered" evidence="1">
    <location>
        <begin position="1544"/>
        <end position="1569"/>
    </location>
</feature>
<evidence type="ECO:0000256" key="1">
    <source>
        <dbReference type="SAM" id="MobiDB-lite"/>
    </source>
</evidence>
<keyword evidence="2" id="KW-1133">Transmembrane helix</keyword>
<reference evidence="3 4" key="1">
    <citation type="submission" date="2017-05" db="EMBL/GenBank/DDBJ databases">
        <authorList>
            <person name="Varghese N."/>
            <person name="Submissions S."/>
        </authorList>
    </citation>
    <scope>NUCLEOTIDE SEQUENCE [LARGE SCALE GENOMIC DNA]</scope>
    <source>
        <strain evidence="3 4">DSM 21194</strain>
    </source>
</reference>
<dbReference type="PANTHER" id="PTHR30441">
    <property type="entry name" value="DUF748 DOMAIN-CONTAINING PROTEIN"/>
    <property type="match status" value="1"/>
</dbReference>
<accession>A0A521D0V1</accession>
<organism evidence="3 4">
    <name type="scientific">Fodinibius sediminis</name>
    <dbReference type="NCBI Taxonomy" id="1214077"/>
    <lineage>
        <taxon>Bacteria</taxon>
        <taxon>Pseudomonadati</taxon>
        <taxon>Balneolota</taxon>
        <taxon>Balneolia</taxon>
        <taxon>Balneolales</taxon>
        <taxon>Balneolaceae</taxon>
        <taxon>Fodinibius</taxon>
    </lineage>
</organism>
<name>A0A521D0V1_9BACT</name>
<evidence type="ECO:0008006" key="5">
    <source>
        <dbReference type="Google" id="ProtNLM"/>
    </source>
</evidence>
<protein>
    <recommendedName>
        <fullName evidence="5">Autotransporter translocation and assembly factor TamB</fullName>
    </recommendedName>
</protein>
<feature type="region of interest" description="Disordered" evidence="1">
    <location>
        <begin position="1167"/>
        <end position="1189"/>
    </location>
</feature>
<keyword evidence="2" id="KW-0472">Membrane</keyword>
<evidence type="ECO:0000313" key="4">
    <source>
        <dbReference type="Proteomes" id="UP000317593"/>
    </source>
</evidence>
<dbReference type="GO" id="GO:0090313">
    <property type="term" value="P:regulation of protein targeting to membrane"/>
    <property type="evidence" value="ECO:0007669"/>
    <property type="project" value="TreeGrafter"/>
</dbReference>
<sequence length="1569" mass="175864">MILRWLHKSWKYLWGTVLIVLLIILIAVGGVVGLLQLDITHNYLLDRIESRIGQEYDAKLNVGDLHGFLPFNVQLEDVVLVSRDAAETDTLARIGSVSNKIDIWELLQNKVSITGLVIENPELWLRRDENGKIVFLRRLQSPPDTSAESDEPWLSNVEILAPRMAISNGTLHLQNFTDKSQAVNLPQSVTISNLNANFFLEWTGNQRYLDIESISAETEALDLQQFSMTGQVYSDQRYLEFNSFYLHFGNSEMILNGEIDGVDLGTPDFMNQFLTAHYDLDIISTALYPQEVRDVIPAVPDVSGPLTFQLYTEGSTDSLWVDEVSIGKGESLLRLNGAFRNLRERDAFSYRLSIDSVNVRRQDLRALLDTVRAPKYEALEGLTMRGEADGSLDSINVDLEVSSPFGLLDLQGQGQLTAPHGYQGLIRARDMDVSWLATALDTTSLNFEATLNGRGYEPEQAVSDVEVLFEQSLVNQLTVDRFRLTSALDHGRWNHQYEYQKGSQRITGTGEIDFSREREPIILKGRAENINLAEISGDTLIAPTQLNFDYNVEAEELDLADTEGRASFDVAPSVIGGDSVKAHQFYADINTLDNQRRSFRVTSTLFDMNIRGNIYPDEILRQGRFWSAYLKERYHEEITIDSSYSTLQQLPYPSQNIVLDGRVRAKDLSLVRKYLPYAPPFHTDSRITFNVNSDRNRLLFSAEVRADTLQFDQWSIKDGQTQLTASFRSGQPLKVSSSIDFKADVGTLNSSLIDMDSVGVDFAMKQDSLYYRQRVNRIGKDARFDLELAGGLTDSSLVAAIETFYLGNDQYAWTSRERPVVHFLEQKRAVFTDFSFENEDEYFQLQGTLSGSQQDSLSYTLRDINLSRISDLVNGKVGFGGILNGRLKTQSLVDQPTIQGELDVDRFSLNDRIVGDVTFDSNYNQASDRFDTRIEVFTDPEKYGAYLKANDGVQQHFVLDGYFSTAEAAAREDSLFYFDTDFKQIDMWLIPLIVDNLFQQMEGQASGKGYVSGDLNNLDFHADFEAQNVFVKPRFVNTNYFINGPVTVDRQDGVILDSLSVMDTKGGSGTLWGTVDLNDFKPITYLDLSMAMDELQFLNNTMDPDIPFFGNVSGTGTIRLSGSNTDMYMRTPSPVRLTDDSGVSIPLLEETELTETGKFIQFVDSFEEREKSPEPANGEEEEQQEEALQQEIQSMTFSERFDLDLRFITDNNIAVNLIFDPVTGEELNARGSGQMRITMQDQEVQMFGRYQIASGTYQFVTGEIISRKLDLQPGGTIVWEGPPDNARLDISAVYHARPNIATLTAEGPIESQGQSSSQQAPVDLIVDITGTLNSVENSYYFQLPSSLDLSSSSTLSYTISQINRDEQQKLLQATSILFTGQFIPTQGAGSATASLSQSLTRGSTVLNPLLSNQVISPLLSNQINALLDSDVSRMDIDFNLNAYNEVDLGIALRLYNDRLILRREGQITGGGPQTTLGDRIGDLNATYRISRRLSLTAFHRQNQILSNFGVQSQAGDITPSVDGVGLETQFQFNTWQELWHKVVGGPSSTPARKEEENIGESATRTEETE</sequence>
<evidence type="ECO:0000256" key="2">
    <source>
        <dbReference type="SAM" id="Phobius"/>
    </source>
</evidence>
<gene>
    <name evidence="3" type="ORF">SAMN06265218_10879</name>
</gene>
<dbReference type="PANTHER" id="PTHR30441:SF8">
    <property type="entry name" value="DUF748 DOMAIN-CONTAINING PROTEIN"/>
    <property type="match status" value="1"/>
</dbReference>
<dbReference type="EMBL" id="FXTH01000008">
    <property type="protein sequence ID" value="SMO65323.1"/>
    <property type="molecule type" value="Genomic_DNA"/>
</dbReference>
<feature type="transmembrane region" description="Helical" evidence="2">
    <location>
        <begin position="12"/>
        <end position="35"/>
    </location>
</feature>
<dbReference type="Proteomes" id="UP000317593">
    <property type="component" value="Unassembled WGS sequence"/>
</dbReference>
<keyword evidence="2" id="KW-0812">Transmembrane</keyword>
<dbReference type="InterPro" id="IPR052894">
    <property type="entry name" value="AsmA-related"/>
</dbReference>
<proteinExistence type="predicted"/>
<keyword evidence="4" id="KW-1185">Reference proteome</keyword>